<dbReference type="EMBL" id="CP133721">
    <property type="protein sequence ID" value="WMW77929.1"/>
    <property type="molecule type" value="Genomic_DNA"/>
</dbReference>
<reference evidence="2" key="1">
    <citation type="submission" date="2023-09" db="EMBL/GenBank/DDBJ databases">
        <title>Flavobacterium sp. 20NA77.7 isolated from freshwater.</title>
        <authorList>
            <person name="Le V."/>
            <person name="Ko S.-R."/>
            <person name="Ahn C.-Y."/>
            <person name="Oh H.-M."/>
        </authorList>
    </citation>
    <scope>NUCLEOTIDE SEQUENCE</scope>
    <source>
        <strain evidence="2">20NA77.7</strain>
    </source>
</reference>
<evidence type="ECO:0000256" key="1">
    <source>
        <dbReference type="SAM" id="SignalP"/>
    </source>
</evidence>
<dbReference type="Pfam" id="PF13585">
    <property type="entry name" value="CHU_C"/>
    <property type="match status" value="1"/>
</dbReference>
<accession>A0ABY9RAW0</accession>
<sequence>MNGMKKLWIGFFLCSFSVYSQTVSVDDVSYSSSQLVSLLLGNSCVEVSNISTSSPQSVAFFTNNGSSFPINQGILIRNGIATHTQGLYSGSNLSSQINTNNDAYLQNLSNSVGQTASITDVGFLEFDFIPLSSTFSFDFLFASNEYGQYQCGFSDVFAFVLTNLSTGVSTNLAVIPGTSTPVTVKDIRDAAYNAACASSNSTFFSVYNPTNVVASTINMRGHTVVMNASSNVIPNTPYKIRLVIGDYNDSGYDSAVFLKAGSFTTTLNLGSDRIICNGDTFTLNTNLDTSFSYTWYLNGTQINGATNSSYQVTQSGTYTVEATKGSCIITDTIVFSDLAVSNPMNLQTCNTGAAVYSYDLTVNNETQLGIDPATYDVFYYASLADVAANTPIGTPNAFSSIGGEIVYLKIKNVQTGNFCDAVYSFLLLVNNVATATQPATVNLCDNSTTINYTLNALDLEVLNGLLQTNYTVSYYATQAEATTGMNPITVLTISAGTTTATVYIRMHDNLNPNCFDTTSVNFTVNPLPLVSDFPDPIECSSFTLPVIEHGEYYSGTGGTGIHYNPGDVLTNGGTYYIYSGPDTSGCTNETTFTLFLIDEYQLALNNCGTFTVPFPPFNIGAFYTASGGPSGGGTLIAPGTEYVNTTQTNQTHDLYYYAELDGSFCRDELFTINVRPIPLVDDPADVITCDSYQLPALVNGSYFSGTGGTGTPLFAGQFITSSQTVYVYATNGFCSKENSFEVKIVDTSLYTTIHACGQYILPPITFGGYFTQPLGGGIAVNPSMPITNSQAIYYFATTTTLPNCTNNLKYDIIIHELPLVDTITSGTFCGQFILPPLTNGVYFTLPGGPSVVGQTQLFAGQIIDLTGTHLNPGTYYIYKSPDANGCANQSAFTINLNPYPLTDGVLDRVVCVPYSIPTPTNGTIYTLPGGPNGGGSAVQSTDVFSETKTFYLYNIVPATGCEINKPFTVTFGGINLPNYPDVFVCESQNYMLPALSHLPPTPVNYSIGYYFNPGGVNPVPNGFVFNSPNTDITIYVYAKNGDRVICTQEDSFVVHVSQTPSLPMLVTFNEYCGSYTLPPLPTGNFTVGYYTQSGGNGLINPSDYTFSTPGNYIIYMYATAINNVNCYDEKPITFTIHPLLEIDLQDGFICVNPYTNETLQNYTVDTGLNNALFTVNWYLNGALISTGPSFTANQAGIYDVKFIKLTPESGTDCNYHDTTVTVTASSAAIASFTVSSAFEEEAYIQVNVTGGYGQYSFQLQYPDGSLGAFQSNTIFSNLESGTYYVWIRDDLAGCNSVKIGPIHIINYPLFFTPNGDSYNDFWNIWDLKYQPNATIAIFDRYGKLIKQFSPAKQSWDGTYNGKNLPSTDYWFTVEYFTDDNQKVIFKSHFTLKR</sequence>
<evidence type="ECO:0000313" key="2">
    <source>
        <dbReference type="EMBL" id="WMW77929.1"/>
    </source>
</evidence>
<dbReference type="NCBIfam" id="NF038133">
    <property type="entry name" value="choice_anch_L"/>
    <property type="match status" value="1"/>
</dbReference>
<organism evidence="2 3">
    <name type="scientific">Flavobacterium nakdongensis</name>
    <dbReference type="NCBI Taxonomy" id="3073563"/>
    <lineage>
        <taxon>Bacteria</taxon>
        <taxon>Pseudomonadati</taxon>
        <taxon>Bacteroidota</taxon>
        <taxon>Flavobacteriia</taxon>
        <taxon>Flavobacteriales</taxon>
        <taxon>Flavobacteriaceae</taxon>
        <taxon>Flavobacterium</taxon>
    </lineage>
</organism>
<protein>
    <submittedName>
        <fullName evidence="2">Choice-of-anchor L domain-containing protein</fullName>
    </submittedName>
</protein>
<dbReference type="InterPro" id="IPR013783">
    <property type="entry name" value="Ig-like_fold"/>
</dbReference>
<feature type="chain" id="PRO_5046448613" evidence="1">
    <location>
        <begin position="21"/>
        <end position="1393"/>
    </location>
</feature>
<dbReference type="Gene3D" id="2.60.40.10">
    <property type="entry name" value="Immunoglobulins"/>
    <property type="match status" value="1"/>
</dbReference>
<keyword evidence="1" id="KW-0732">Signal</keyword>
<dbReference type="RefSeq" id="WP_309532258.1">
    <property type="nucleotide sequence ID" value="NZ_CP133721.1"/>
</dbReference>
<dbReference type="InterPro" id="IPR026341">
    <property type="entry name" value="T9SS_type_B"/>
</dbReference>
<gene>
    <name evidence="2" type="ORF">RF683_00360</name>
</gene>
<dbReference type="NCBIfam" id="TIGR04131">
    <property type="entry name" value="Bac_Flav_CTERM"/>
    <property type="match status" value="1"/>
</dbReference>
<dbReference type="InterPro" id="IPR049804">
    <property type="entry name" value="Choice_anch_L"/>
</dbReference>
<dbReference type="Proteomes" id="UP001180481">
    <property type="component" value="Chromosome"/>
</dbReference>
<evidence type="ECO:0000313" key="3">
    <source>
        <dbReference type="Proteomes" id="UP001180481"/>
    </source>
</evidence>
<feature type="signal peptide" evidence="1">
    <location>
        <begin position="1"/>
        <end position="20"/>
    </location>
</feature>
<proteinExistence type="predicted"/>
<name>A0ABY9RAW0_9FLAO</name>
<keyword evidence="3" id="KW-1185">Reference proteome</keyword>